<organism evidence="2 3">
    <name type="scientific">Perkinsus chesapeaki</name>
    <name type="common">Clam parasite</name>
    <name type="synonym">Perkinsus andrewsi</name>
    <dbReference type="NCBI Taxonomy" id="330153"/>
    <lineage>
        <taxon>Eukaryota</taxon>
        <taxon>Sar</taxon>
        <taxon>Alveolata</taxon>
        <taxon>Perkinsozoa</taxon>
        <taxon>Perkinsea</taxon>
        <taxon>Perkinsida</taxon>
        <taxon>Perkinsidae</taxon>
        <taxon>Perkinsus</taxon>
    </lineage>
</organism>
<keyword evidence="2" id="KW-0808">Transferase</keyword>
<dbReference type="GO" id="GO:0008168">
    <property type="term" value="F:methyltransferase activity"/>
    <property type="evidence" value="ECO:0007669"/>
    <property type="project" value="UniProtKB-KW"/>
</dbReference>
<proteinExistence type="predicted"/>
<evidence type="ECO:0000256" key="1">
    <source>
        <dbReference type="SAM" id="Phobius"/>
    </source>
</evidence>
<dbReference type="EMBL" id="JAAPAO010000123">
    <property type="protein sequence ID" value="KAF4671964.1"/>
    <property type="molecule type" value="Genomic_DNA"/>
</dbReference>
<keyword evidence="1" id="KW-1133">Transmembrane helix</keyword>
<sequence>MAATLYFHTSTAAESSLRQEGRNSETDISRGLATVTDVLVQANTELEILEPGESSPINRGYQQSFKDLNALYAGLEYQWLAVRLRNGDQFNVDEARFTLVKGEPNTAAVQSGYCLEGHGSSQLAGPARVSDPWAESPHAATTDTVTTPAALLYGETTNGATTTRTPLTFKMGGIYRLCYSSDGSFLSGKTDTPDISIYVSGVSVDCEERDCLALRPFRCWALWNAHNPTDSCVVNYDSFTPSDFPGKATWTASFSATYDTNTGVQATYTPQSCGLSTPSEVLCDAGGSCNMTGGYVLSTDGLKSDLEVKIPRTVGWLNGSNYRAHAVAACYCPDYDATVGGKCDAPNEYIQQIGIIQIYTLKLCSPFLDDCTDAYFTAVAPAQQFTIRVDCPPGACEFNLDSRIKVVSVSDAARTDSAFDLPSWTTSPVAHGCHGASHTEMLPLPVTCYSPTNCTLHGGYRQDRKEFGIPINGTSAYVFEAGWTVHEKLNFASPKEFDVCFCHGSCDTATNWFKVGQFSLHSFRPSSGYAFIGDTVSEYAFLKYVNRNGTLTFDRWLNQSSNQMTLGLQDNGIIKLLSDNDGSITDQDCQTRTWDTNYVPALYSSTVGRYRGLQHSSFPYQMGFTNKTRYADLSETLLATKAGIMAVCYCALTVPGSYQCRDSSSWGLVLRFTIRGPTPGQRWSFATNIAIRFEYEGWGLSSTDTIRIIRASGSCTGNSGNPLNMEPTVYEGCPTKCAAVSNVVGAETNIGGIVPKFDQVNCDVHNKNCDRSLVTRIEVASDTETYLYFSAPPYLRTGDVIIITSGVMCDTIVSDNPCDEDMVAAMKGVHEFSDHATNNATLADTYFVGHTVTAVEGTLTKFSVNIGWPDAKRPYFSTGSSFGEWTALNRFITKEEIKATSEKHDLKVCWSYGGNGNYVAEAGRISFIDPFPMAGTSVSLSTTAVGARAPGVISFKTAGAAIGKLYTQSTELTQLKIIFLDTGFLEAYYSGTESPEIDDNNTSEDELEEARQYVCGKLFKELWSDDTENGFPVPKGCYYRSYDSYREFFIVFDRLNGLKPDTNYKIVMNMAGFEGQSTDEEYVRIISMVALESAPYTALEIGRPLLTRLVVPAGGVTDPHFLVPGGLSISGGDNQVRELTTGSTLGGDDSQLTLLIKGPANELSAITGGHILRIYLWPLLQWDMETEPMAVCTPVSSQHTCGTIDEVKTEAVVPNGYNNILRLSFPADMTPLFGGRAHAIKLSNLDLPTGGFFPDRLAAQITTSTDKSPSYIMSSGDYIWKKPDAGYTVGKILANDGDPKPFQSDLGNILYVKLNLGATLFAGGGAATSARLTLQLPQGYQCVQAAPAEDNLSLFDTRVPHGRGTVEKPEMWSFESNNECSFSLSGYDVIFSGSSLMARITVNNPSFPIGQASSSNRWRVKIASRGYYSQASNMYPVEGSVFTSSEPEYFYGSRSVLGKLSTAVIVPGDFALSTATTLHRHWISVWFHTQQSAGQNGYVLIHAPRHFDFGKACRVEDLDGQYYISGGEVTASRLPTVLSCEGLAEATDRPNLQGNGPSTEPSARYHQALIKNQRLLKEDSLYGFTIRIVNPLVENMNSADDNSWRIWTLNSKLQYVDGTPNTVPLIPQSPNSWKPYQNTLSTPAEPQRDGTFHISAHLSSSIPYRQSLQLSTLEIFIWRLPWSTNSTFRAALPDGWQWVIRSVEDFVACRNCTRGDPLVYHQLRNITTDWPALELPVNVSSVLSWGARRMYFNASEIYGFRAPVMVPLFPPTASARNLIIEFGYDEAEASDRPFAALLPLGTITSLGDATVSSSSGVIGKQIEVVFTVQTASTILSNTDKLVITFPEGYEMPSACLLSSSTPPSRLLAAQLETAPQTMNEWTLPHLSTTTADGSASSGTSSGATTGLALPAGVECAWDSSHHTVSLRPTTVDISPGLYQFELVRVVNPSDVREVVVDATSPCGMSSCFKLESFRGDFTLDSPTYYPAQALSMKMDAASLAPITDAQRTASGRNDRPGKENNVVLQFRLPTDKKSGDSTLLLTGPQSLVFAEDCLVGLETRPDKVFGEGQPLPRQYTNWPASAEIRSCSGGQNVARMIVSAGLEKENLYAFRVRIQSNPLEEPTNNVWTIALGGESSEPFLGFKLWSFQPAEVVPVSVAKNMLREQATQLGVPFLLVKNPVSISFTTHNRVDRDSPIRGGGAVIMLTAPSDFAFVTRTDIPRSRECDGVTLEELAGDDPETEPASEFRSSDYSCIISDPNPDTASTSFAKYHRLTMTFLSDKPLLPRRRYRLTVLVNNPDVIVDTSKGDWLLQSFRNALDVEDPAISALDETSIRGFTVSNVLSEFVVRNFDSAIGLPIVAGKTEIPALYMSVKFSARLDLGDIFLIEAPEGFEFGADGDVCRGFTWITTQGNYLPNSLPTCSGRIMHLIVDEPTAYPSGHTIEWTISTINPPETPLLIHNYWKAAHFRRSSQNAAVSVIASAVHVSWTVVPQLENCSVELTGQMLAATRTSDIEISFTAVSAADKLVVRALQPPGFDFASAVVLSSGHEILESTGNTVSLRVVIRAWERSKVRLGKVRLGEGGGMTEFEITTFLIDEKKDQKSAYKEGFKQPGLLTVPQASLSSSFNSDPLAHPVSSQWGVQLSTLDVVVEATAVLRSTMTRTALAGQVLYINAKSFAVNGEGFSVRDEINNHTLEISNLTVSDDSLWCILMDPLQAGHVYDISINVQTPVDRRRIYPELFALSAKQLIALSPETLAKMTIDSKWLLETRLLEEDIASTTTTRRLPTNTNDRYMRSPDEPESADNSWFDMVAQLDFEVVPASCLLCPRQHPPGAYIRVSLVLDPQGSKPDILYLVAPPDFTFATPDCLHQYRGTDIRGCRPTTLDLPDGTQRQAAVLLARLGGLQSSPQSLKLSVLTPKQSPNATEWYIRAIKFKNDPAPALSSIDNFVYNPEEHIEVGWSEHEGFEVRQMEDSRVLYGALPSDQYNDIKLLMAVGFTTKQTFDLAGGVVRIILPDDFNIFCDTLEVYYLPVSTSTTDKCSVTRPTGTSRPVVELRLVDLLTPRDYGFSILVNTPQVTASPNDFTIVLEDQSGNVQDAAMTIPGFTVEYGTPISASHRVTFQQDSLSSKDPEEATVAKPSPAAGSTVMLQDVVDYRVTLRFNVIKVFPTDGGVHRIRIEYPIGVIHNKVQQDNINASFGAQISGQLRTATEKVELDGTNAIVLFTKKGSQRLPVGQHSINVPVTLPDSQPDAPAFNFYHLTFCRATGNCTAGATSGVLLTFPLHGFSLGDPATDGTDANIATFSASLSLVCQVFVFAFAMIILLV</sequence>
<feature type="transmembrane region" description="Helical" evidence="1">
    <location>
        <begin position="3303"/>
        <end position="3324"/>
    </location>
</feature>
<evidence type="ECO:0000313" key="3">
    <source>
        <dbReference type="Proteomes" id="UP000591131"/>
    </source>
</evidence>
<accession>A0A7J6MKF3</accession>
<dbReference type="OrthoDB" id="432866at2759"/>
<keyword evidence="2" id="KW-0489">Methyltransferase</keyword>
<dbReference type="Proteomes" id="UP000591131">
    <property type="component" value="Unassembled WGS sequence"/>
</dbReference>
<dbReference type="GO" id="GO:0032259">
    <property type="term" value="P:methylation"/>
    <property type="evidence" value="ECO:0007669"/>
    <property type="project" value="UniProtKB-KW"/>
</dbReference>
<keyword evidence="1" id="KW-0812">Transmembrane</keyword>
<keyword evidence="3" id="KW-1185">Reference proteome</keyword>
<gene>
    <name evidence="2" type="primary">PRMT10_3</name>
    <name evidence="2" type="ORF">FOL47_001051</name>
</gene>
<evidence type="ECO:0000313" key="2">
    <source>
        <dbReference type="EMBL" id="KAF4671964.1"/>
    </source>
</evidence>
<keyword evidence="1" id="KW-0472">Membrane</keyword>
<protein>
    <submittedName>
        <fullName evidence="2">Protein arginine methyltransferase 10</fullName>
    </submittedName>
</protein>
<reference evidence="2 3" key="1">
    <citation type="submission" date="2020-04" db="EMBL/GenBank/DDBJ databases">
        <title>Perkinsus chesapeaki whole genome sequence.</title>
        <authorList>
            <person name="Bogema D.R."/>
        </authorList>
    </citation>
    <scope>NUCLEOTIDE SEQUENCE [LARGE SCALE GENOMIC DNA]</scope>
    <source>
        <strain evidence="2">ATCC PRA-425</strain>
    </source>
</reference>
<comment type="caution">
    <text evidence="2">The sequence shown here is derived from an EMBL/GenBank/DDBJ whole genome shotgun (WGS) entry which is preliminary data.</text>
</comment>
<name>A0A7J6MKF3_PERCH</name>